<name>A0A395NNC4_TRIAR</name>
<dbReference type="STRING" id="490622.A0A395NNC4"/>
<comment type="caution">
    <text evidence="1">The sequence shown here is derived from an EMBL/GenBank/DDBJ whole genome shotgun (WGS) entry which is preliminary data.</text>
</comment>
<dbReference type="EMBL" id="PXOA01000278">
    <property type="protein sequence ID" value="RFU77498.1"/>
    <property type="molecule type" value="Genomic_DNA"/>
</dbReference>
<organism evidence="1 2">
    <name type="scientific">Trichoderma arundinaceum</name>
    <dbReference type="NCBI Taxonomy" id="490622"/>
    <lineage>
        <taxon>Eukaryota</taxon>
        <taxon>Fungi</taxon>
        <taxon>Dikarya</taxon>
        <taxon>Ascomycota</taxon>
        <taxon>Pezizomycotina</taxon>
        <taxon>Sordariomycetes</taxon>
        <taxon>Hypocreomycetidae</taxon>
        <taxon>Hypocreales</taxon>
        <taxon>Hypocreaceae</taxon>
        <taxon>Trichoderma</taxon>
    </lineage>
</organism>
<dbReference type="AlphaFoldDB" id="A0A395NNC4"/>
<sequence length="181" mass="20275">MALLRVLSSEGPGVTAVGGLHICFSYRDYSMPPGLDGVVEICVEDENGGDISTYVQRKLSECPVRKASTILELVTAGASGIFMWARLVVERALYLERQGATWKKIEEEVRSTPSDMDSLYLDHIHRMEDKPASLKLIQWICFAARPLTLIELHWVLAVEAECPHKSLRQCEGADDYEMTMT</sequence>
<gene>
    <name evidence="1" type="ORF">TARUN_4712</name>
</gene>
<dbReference type="OrthoDB" id="4897745at2759"/>
<dbReference type="PANTHER" id="PTHR10039">
    <property type="entry name" value="AMELOGENIN"/>
    <property type="match status" value="1"/>
</dbReference>
<accession>A0A395NNC4</accession>
<dbReference type="PANTHER" id="PTHR10039:SF14">
    <property type="entry name" value="NACHT DOMAIN-CONTAINING PROTEIN"/>
    <property type="match status" value="1"/>
</dbReference>
<evidence type="ECO:0000313" key="2">
    <source>
        <dbReference type="Proteomes" id="UP000266272"/>
    </source>
</evidence>
<evidence type="ECO:0000313" key="1">
    <source>
        <dbReference type="EMBL" id="RFU77498.1"/>
    </source>
</evidence>
<reference evidence="1 2" key="1">
    <citation type="journal article" date="2018" name="PLoS Pathog.">
        <title>Evolution of structural diversity of trichothecenes, a family of toxins produced by plant pathogenic and entomopathogenic fungi.</title>
        <authorList>
            <person name="Proctor R.H."/>
            <person name="McCormick S.P."/>
            <person name="Kim H.S."/>
            <person name="Cardoza R.E."/>
            <person name="Stanley A.M."/>
            <person name="Lindo L."/>
            <person name="Kelly A."/>
            <person name="Brown D.W."/>
            <person name="Lee T."/>
            <person name="Vaughan M.M."/>
            <person name="Alexander N.J."/>
            <person name="Busman M."/>
            <person name="Gutierrez S."/>
        </authorList>
    </citation>
    <scope>NUCLEOTIDE SEQUENCE [LARGE SCALE GENOMIC DNA]</scope>
    <source>
        <strain evidence="1 2">IBT 40837</strain>
    </source>
</reference>
<proteinExistence type="predicted"/>
<keyword evidence="2" id="KW-1185">Reference proteome</keyword>
<protein>
    <submittedName>
        <fullName evidence="1">Vegetative incompatibility het-e-1</fullName>
    </submittedName>
</protein>
<dbReference type="Proteomes" id="UP000266272">
    <property type="component" value="Unassembled WGS sequence"/>
</dbReference>